<sequence length="383" mass="42968">MSTDGEHESPLKKTDGNPVRTRDQPIALPVYYDANPALKLTTELFNGNNYLSWSDSVSLALGAKSLSNYITDLPQTPVQNDTQYEKWMATDKLVRLWIKNSMEPSISRLFVDSKSAFDLWQSILDMFGQQNNFDRIFQLKQELFQAKQGSQTITQLYGSIKSKLDELNMYEPITDDLRTLQKRYEHDRVYFLLNALNSDYNQIRSQILYSPELPNISNVVSLLQREETRKSIYSPTIDNMVEKSVLMADRNQGGRNHTSNRGRGRGRGRGNRPVPYCDHCAKDGHSRNNCWELYPHLKPRRERANGGESHPPSAQSVTAASTSDPPTFTLAQLNQLLQQLSGGGDRAEQGEGPTVAARSDLIGIGEGALKGGGGGDEAEERLR</sequence>
<comment type="caution">
    <text evidence="3">The sequence shown here is derived from an EMBL/GenBank/DDBJ whole genome shotgun (WGS) entry which is preliminary data.</text>
</comment>
<feature type="domain" description="Retrotransposon Copia-like N-terminal" evidence="2">
    <location>
        <begin position="35"/>
        <end position="70"/>
    </location>
</feature>
<keyword evidence="4" id="KW-1185">Reference proteome</keyword>
<dbReference type="Pfam" id="PF14223">
    <property type="entry name" value="Retrotran_gag_2"/>
    <property type="match status" value="1"/>
</dbReference>
<feature type="compositionally biased region" description="Basic residues" evidence="1">
    <location>
        <begin position="258"/>
        <end position="270"/>
    </location>
</feature>
<dbReference type="Pfam" id="PF14244">
    <property type="entry name" value="Retrotran_gag_3"/>
    <property type="match status" value="1"/>
</dbReference>
<feature type="region of interest" description="Disordered" evidence="1">
    <location>
        <begin position="341"/>
        <end position="383"/>
    </location>
</feature>
<feature type="region of interest" description="Disordered" evidence="1">
    <location>
        <begin position="301"/>
        <end position="326"/>
    </location>
</feature>
<organism evidence="3 4">
    <name type="scientific">Rhynchospora pubera</name>
    <dbReference type="NCBI Taxonomy" id="906938"/>
    <lineage>
        <taxon>Eukaryota</taxon>
        <taxon>Viridiplantae</taxon>
        <taxon>Streptophyta</taxon>
        <taxon>Embryophyta</taxon>
        <taxon>Tracheophyta</taxon>
        <taxon>Spermatophyta</taxon>
        <taxon>Magnoliopsida</taxon>
        <taxon>Liliopsida</taxon>
        <taxon>Poales</taxon>
        <taxon>Cyperaceae</taxon>
        <taxon>Cyperoideae</taxon>
        <taxon>Rhynchosporeae</taxon>
        <taxon>Rhynchospora</taxon>
    </lineage>
</organism>
<feature type="compositionally biased region" description="Polar residues" evidence="1">
    <location>
        <begin position="312"/>
        <end position="326"/>
    </location>
</feature>
<dbReference type="Proteomes" id="UP001140206">
    <property type="component" value="Chromosome 3"/>
</dbReference>
<feature type="region of interest" description="Disordered" evidence="1">
    <location>
        <begin position="249"/>
        <end position="273"/>
    </location>
</feature>
<evidence type="ECO:0000313" key="3">
    <source>
        <dbReference type="EMBL" id="KAJ4776531.1"/>
    </source>
</evidence>
<gene>
    <name evidence="3" type="ORF">LUZ62_060788</name>
</gene>
<feature type="region of interest" description="Disordered" evidence="1">
    <location>
        <begin position="1"/>
        <end position="22"/>
    </location>
</feature>
<dbReference type="PANTHER" id="PTHR34222:SF33">
    <property type="entry name" value="RETROTRANSPOSON GAG DOMAIN-CONTAINING PROTEIN"/>
    <property type="match status" value="1"/>
</dbReference>
<accession>A0AAV8EEF7</accession>
<evidence type="ECO:0000256" key="1">
    <source>
        <dbReference type="SAM" id="MobiDB-lite"/>
    </source>
</evidence>
<name>A0AAV8EEF7_9POAL</name>
<protein>
    <submittedName>
        <fullName evidence="3">01P13-2</fullName>
    </submittedName>
</protein>
<evidence type="ECO:0000313" key="4">
    <source>
        <dbReference type="Proteomes" id="UP001140206"/>
    </source>
</evidence>
<reference evidence="3" key="1">
    <citation type="submission" date="2022-08" db="EMBL/GenBank/DDBJ databases">
        <authorList>
            <person name="Marques A."/>
        </authorList>
    </citation>
    <scope>NUCLEOTIDE SEQUENCE</scope>
    <source>
        <strain evidence="3">RhyPub2mFocal</strain>
        <tissue evidence="3">Leaves</tissue>
    </source>
</reference>
<evidence type="ECO:0000259" key="2">
    <source>
        <dbReference type="Pfam" id="PF14244"/>
    </source>
</evidence>
<dbReference type="InterPro" id="IPR029472">
    <property type="entry name" value="Copia-like_N"/>
</dbReference>
<dbReference type="PANTHER" id="PTHR34222">
    <property type="entry name" value="GAG_PRE-INTEGRS DOMAIN-CONTAINING PROTEIN"/>
    <property type="match status" value="1"/>
</dbReference>
<feature type="compositionally biased region" description="Gly residues" evidence="1">
    <location>
        <begin position="364"/>
        <end position="375"/>
    </location>
</feature>
<proteinExistence type="predicted"/>
<dbReference type="AlphaFoldDB" id="A0AAV8EEF7"/>
<dbReference type="EMBL" id="JAMFTS010000003">
    <property type="protein sequence ID" value="KAJ4776531.1"/>
    <property type="molecule type" value="Genomic_DNA"/>
</dbReference>